<dbReference type="RefSeq" id="WP_205256214.1">
    <property type="nucleotide sequence ID" value="NZ_BAAAPV010000003.1"/>
</dbReference>
<dbReference type="EMBL" id="JAERWL010000006">
    <property type="protein sequence ID" value="MBM9476118.1"/>
    <property type="molecule type" value="Genomic_DNA"/>
</dbReference>
<name>A0A938YK11_9ACTN</name>
<dbReference type="Gene3D" id="1.20.120.450">
    <property type="entry name" value="dinb family like domain"/>
    <property type="match status" value="1"/>
</dbReference>
<dbReference type="SUPFAM" id="SSF109854">
    <property type="entry name" value="DinB/YfiT-like putative metalloenzymes"/>
    <property type="match status" value="1"/>
</dbReference>
<dbReference type="InterPro" id="IPR024775">
    <property type="entry name" value="DinB-like"/>
</dbReference>
<evidence type="ECO:0000259" key="1">
    <source>
        <dbReference type="Pfam" id="PF12867"/>
    </source>
</evidence>
<dbReference type="InterPro" id="IPR034660">
    <property type="entry name" value="DinB/YfiT-like"/>
</dbReference>
<reference evidence="2" key="1">
    <citation type="submission" date="2021-01" db="EMBL/GenBank/DDBJ databases">
        <title>KCTC 19127 draft genome.</title>
        <authorList>
            <person name="An D."/>
        </authorList>
    </citation>
    <scope>NUCLEOTIDE SEQUENCE</scope>
    <source>
        <strain evidence="2">KCTC 19127</strain>
    </source>
</reference>
<dbReference type="AlphaFoldDB" id="A0A938YK11"/>
<comment type="caution">
    <text evidence="2">The sequence shown here is derived from an EMBL/GenBank/DDBJ whole genome shotgun (WGS) entry which is preliminary data.</text>
</comment>
<dbReference type="Proteomes" id="UP000663801">
    <property type="component" value="Unassembled WGS sequence"/>
</dbReference>
<sequence length="182" mass="20438">MTLDLNAELLLQLTWHWENQLRPRLDGLTDEEYRWEPVSPSWNLRRRGEPGAPIAGGSGEWVIDFAYPQPVPAPVTTIAWRTGHLLVGVFGARLAQHFGGPPVDYLGYDYPGSADEALRRLDDQYAAWIDGVRSLGEDGLTRPCGEDGHETLSMAALVLHIHREVIHHGAEIALLRDLYVRR</sequence>
<accession>A0A938YK11</accession>
<protein>
    <submittedName>
        <fullName evidence="2">DinB family protein</fullName>
    </submittedName>
</protein>
<keyword evidence="3" id="KW-1185">Reference proteome</keyword>
<proteinExistence type="predicted"/>
<gene>
    <name evidence="2" type="ORF">JL107_06650</name>
</gene>
<organism evidence="2 3">
    <name type="scientific">Nakamurella flavida</name>
    <dbReference type="NCBI Taxonomy" id="363630"/>
    <lineage>
        <taxon>Bacteria</taxon>
        <taxon>Bacillati</taxon>
        <taxon>Actinomycetota</taxon>
        <taxon>Actinomycetes</taxon>
        <taxon>Nakamurellales</taxon>
        <taxon>Nakamurellaceae</taxon>
        <taxon>Nakamurella</taxon>
    </lineage>
</organism>
<feature type="domain" description="DinB-like" evidence="1">
    <location>
        <begin position="12"/>
        <end position="172"/>
    </location>
</feature>
<dbReference type="Pfam" id="PF12867">
    <property type="entry name" value="DinB_2"/>
    <property type="match status" value="1"/>
</dbReference>
<evidence type="ECO:0000313" key="2">
    <source>
        <dbReference type="EMBL" id="MBM9476118.1"/>
    </source>
</evidence>
<evidence type="ECO:0000313" key="3">
    <source>
        <dbReference type="Proteomes" id="UP000663801"/>
    </source>
</evidence>